<keyword evidence="5" id="KW-0732">Signal</keyword>
<sequence length="319" mass="34706">MKKILIASALLSALASVQAFASIGSDAEALMPAAQRIANPYQRGLAEGWLDIAARQDSHVLVSSVYNDAAARALNNGRHFIDGSVPFQPIYSQKNWPPVETREKWVNALKELERTNERAAKSPCRNEDAGRLAALTDEVWKEQDETHGTRWVHGWEAVERAQKLAQQVNKKLDQCVPPVAAVPAPVPAPVVVAALPVAKPLSLSADALFDFDSSVLKPEGQNMIQVLAQRLRDNRAKLSVLKIDGYTDRFGSSAHNLKLSRQRAEAVQQALLAQGVAAERFEINGFGAADPVKFCPGKQATPTVVACLAPNRRVQITAR</sequence>
<dbReference type="Pfam" id="PF00691">
    <property type="entry name" value="OmpA"/>
    <property type="match status" value="1"/>
</dbReference>
<dbReference type="Proteomes" id="UP000433577">
    <property type="component" value="Chromosome 1"/>
</dbReference>
<dbReference type="GO" id="GO:0009279">
    <property type="term" value="C:cell outer membrane"/>
    <property type="evidence" value="ECO:0007669"/>
    <property type="project" value="UniProtKB-SubCell"/>
</dbReference>
<evidence type="ECO:0000256" key="3">
    <source>
        <dbReference type="ARBA" id="ARBA00023237"/>
    </source>
</evidence>
<dbReference type="PROSITE" id="PS51123">
    <property type="entry name" value="OMPA_2"/>
    <property type="match status" value="1"/>
</dbReference>
<reference evidence="7 8" key="1">
    <citation type="submission" date="2019-12" db="EMBL/GenBank/DDBJ databases">
        <title>Paraburkholderia acidiphila 7Q-K02 sp. nov and Paraburkholderia acidisoli DHF22 sp. nov., two strains isolated from forest soil.</title>
        <authorList>
            <person name="Gao Z."/>
            <person name="Qiu L."/>
        </authorList>
    </citation>
    <scope>NUCLEOTIDE SEQUENCE [LARGE SCALE GENOMIC DNA]</scope>
    <source>
        <strain evidence="7 8">DHF22</strain>
    </source>
</reference>
<evidence type="ECO:0000313" key="8">
    <source>
        <dbReference type="Proteomes" id="UP000433577"/>
    </source>
</evidence>
<feature type="domain" description="OmpA-like" evidence="6">
    <location>
        <begin position="196"/>
        <end position="319"/>
    </location>
</feature>
<proteinExistence type="predicted"/>
<accession>A0A7Z2GF00</accession>
<protein>
    <submittedName>
        <fullName evidence="7">OmpA family protein</fullName>
    </submittedName>
</protein>
<comment type="subcellular location">
    <subcellularLocation>
        <location evidence="1">Cell outer membrane</location>
    </subcellularLocation>
</comment>
<feature type="chain" id="PRO_5030805744" evidence="5">
    <location>
        <begin position="22"/>
        <end position="319"/>
    </location>
</feature>
<dbReference type="SUPFAM" id="SSF103088">
    <property type="entry name" value="OmpA-like"/>
    <property type="match status" value="1"/>
</dbReference>
<evidence type="ECO:0000256" key="2">
    <source>
        <dbReference type="ARBA" id="ARBA00023136"/>
    </source>
</evidence>
<dbReference type="PRINTS" id="PR01021">
    <property type="entry name" value="OMPADOMAIN"/>
</dbReference>
<evidence type="ECO:0000256" key="5">
    <source>
        <dbReference type="SAM" id="SignalP"/>
    </source>
</evidence>
<dbReference type="InterPro" id="IPR050330">
    <property type="entry name" value="Bact_OuterMem_StrucFunc"/>
</dbReference>
<organism evidence="7 8">
    <name type="scientific">Paraburkholderia acidisoli</name>
    <dbReference type="NCBI Taxonomy" id="2571748"/>
    <lineage>
        <taxon>Bacteria</taxon>
        <taxon>Pseudomonadati</taxon>
        <taxon>Pseudomonadota</taxon>
        <taxon>Betaproteobacteria</taxon>
        <taxon>Burkholderiales</taxon>
        <taxon>Burkholderiaceae</taxon>
        <taxon>Paraburkholderia</taxon>
    </lineage>
</organism>
<dbReference type="CDD" id="cd07185">
    <property type="entry name" value="OmpA_C-like"/>
    <property type="match status" value="1"/>
</dbReference>
<evidence type="ECO:0000259" key="6">
    <source>
        <dbReference type="PROSITE" id="PS51123"/>
    </source>
</evidence>
<dbReference type="InterPro" id="IPR006665">
    <property type="entry name" value="OmpA-like"/>
</dbReference>
<dbReference type="InterPro" id="IPR036737">
    <property type="entry name" value="OmpA-like_sf"/>
</dbReference>
<dbReference type="InterPro" id="IPR006664">
    <property type="entry name" value="OMP_bac"/>
</dbReference>
<dbReference type="OrthoDB" id="5360144at2"/>
<gene>
    <name evidence="7" type="ORF">FAZ98_01750</name>
</gene>
<dbReference type="PANTHER" id="PTHR30329:SF21">
    <property type="entry name" value="LIPOPROTEIN YIAD-RELATED"/>
    <property type="match status" value="1"/>
</dbReference>
<evidence type="ECO:0000256" key="4">
    <source>
        <dbReference type="PROSITE-ProRule" id="PRU00473"/>
    </source>
</evidence>
<dbReference type="RefSeq" id="WP_158948193.1">
    <property type="nucleotide sequence ID" value="NZ_CP046913.1"/>
</dbReference>
<dbReference type="PANTHER" id="PTHR30329">
    <property type="entry name" value="STATOR ELEMENT OF FLAGELLAR MOTOR COMPLEX"/>
    <property type="match status" value="1"/>
</dbReference>
<evidence type="ECO:0000313" key="7">
    <source>
        <dbReference type="EMBL" id="QGZ60558.1"/>
    </source>
</evidence>
<dbReference type="KEGG" id="pacs:FAZ98_01750"/>
<keyword evidence="8" id="KW-1185">Reference proteome</keyword>
<evidence type="ECO:0000256" key="1">
    <source>
        <dbReference type="ARBA" id="ARBA00004442"/>
    </source>
</evidence>
<dbReference type="EMBL" id="CP046913">
    <property type="protein sequence ID" value="QGZ60558.1"/>
    <property type="molecule type" value="Genomic_DNA"/>
</dbReference>
<keyword evidence="3" id="KW-0998">Cell outer membrane</keyword>
<name>A0A7Z2GF00_9BURK</name>
<dbReference type="Gene3D" id="3.30.1330.60">
    <property type="entry name" value="OmpA-like domain"/>
    <property type="match status" value="1"/>
</dbReference>
<keyword evidence="2 4" id="KW-0472">Membrane</keyword>
<dbReference type="AlphaFoldDB" id="A0A7Z2GF00"/>
<feature type="signal peptide" evidence="5">
    <location>
        <begin position="1"/>
        <end position="21"/>
    </location>
</feature>